<evidence type="ECO:0000313" key="1">
    <source>
        <dbReference type="EMBL" id="ACL62095.1"/>
    </source>
</evidence>
<evidence type="ECO:0000313" key="2">
    <source>
        <dbReference type="Proteomes" id="UP000008207"/>
    </source>
</evidence>
<reference evidence="1 2" key="1">
    <citation type="submission" date="2009-01" db="EMBL/GenBank/DDBJ databases">
        <title>Complete sequence of chromosome of Methylobacterium nodulans ORS 2060.</title>
        <authorList>
            <consortium name="US DOE Joint Genome Institute"/>
            <person name="Lucas S."/>
            <person name="Copeland A."/>
            <person name="Lapidus A."/>
            <person name="Glavina del Rio T."/>
            <person name="Dalin E."/>
            <person name="Tice H."/>
            <person name="Bruce D."/>
            <person name="Goodwin L."/>
            <person name="Pitluck S."/>
            <person name="Sims D."/>
            <person name="Brettin T."/>
            <person name="Detter J.C."/>
            <person name="Han C."/>
            <person name="Larimer F."/>
            <person name="Land M."/>
            <person name="Hauser L."/>
            <person name="Kyrpides N."/>
            <person name="Ivanova N."/>
            <person name="Marx C.J."/>
            <person name="Richardson P."/>
        </authorList>
    </citation>
    <scope>NUCLEOTIDE SEQUENCE [LARGE SCALE GENOMIC DNA]</scope>
    <source>
        <strain evidence="2">LMG 21967 / CNCM I-2342 / ORS 2060</strain>
    </source>
</reference>
<dbReference type="RefSeq" id="WP_015933653.1">
    <property type="nucleotide sequence ID" value="NC_011894.1"/>
</dbReference>
<dbReference type="HOGENOM" id="CLU_2807563_0_0_5"/>
<accession>B8IMX9</accession>
<proteinExistence type="predicted"/>
<dbReference type="Proteomes" id="UP000008207">
    <property type="component" value="Chromosome"/>
</dbReference>
<sequence length="67" mass="7305">MSRRQAVVRQADIARTIRAMRDAGLTVVRVVVRPDGVALETTEDPPSAESIAAEIDPADGRHRDIIL</sequence>
<gene>
    <name evidence="1" type="ordered locus">Mnod_7357</name>
</gene>
<dbReference type="AlphaFoldDB" id="B8IMX9"/>
<organism evidence="1 2">
    <name type="scientific">Methylobacterium nodulans (strain LMG 21967 / CNCM I-2342 / ORS 2060)</name>
    <dbReference type="NCBI Taxonomy" id="460265"/>
    <lineage>
        <taxon>Bacteria</taxon>
        <taxon>Pseudomonadati</taxon>
        <taxon>Pseudomonadota</taxon>
        <taxon>Alphaproteobacteria</taxon>
        <taxon>Hyphomicrobiales</taxon>
        <taxon>Methylobacteriaceae</taxon>
        <taxon>Methylobacterium</taxon>
    </lineage>
</organism>
<name>B8IMX9_METNO</name>
<dbReference type="EMBL" id="CP001349">
    <property type="protein sequence ID" value="ACL62095.1"/>
    <property type="molecule type" value="Genomic_DNA"/>
</dbReference>
<protein>
    <submittedName>
        <fullName evidence="1">Uncharacterized protein</fullName>
    </submittedName>
</protein>
<dbReference type="OrthoDB" id="8004197at2"/>
<dbReference type="KEGG" id="mno:Mnod_7357"/>
<keyword evidence="2" id="KW-1185">Reference proteome</keyword>
<dbReference type="STRING" id="460265.Mnod_7357"/>